<dbReference type="PANTHER" id="PTHR48100">
    <property type="entry name" value="BROAD-SPECIFICITY PHOSPHATASE YOR283W-RELATED"/>
    <property type="match status" value="1"/>
</dbReference>
<sequence>MAAGLAVAANGGGPVRGCGVAPRDGLAAGAGGRAVKGRSGGTRLLAVVRHAESIENATKYTGFYQDPRPWTGPAAHALSRELVGLTPRGFRQCQWLRGALEGLVGRAPYAYSSPYRRARDTAELALPGLDIDITELLCEQHYGDATYMTRRQLFAVYPGTELDRRTRKHLWTPPGEGGESLAVGVVRRATAFVDSLGGTAAPVVVAMTHHTAILGLRSVLERRPVTDLVVEARVRKTPNAGVLIYERRGGGFRHAGSVEPEW</sequence>
<organism evidence="1 2">
    <name type="scientific">Streptomyces cavourensis</name>
    <dbReference type="NCBI Taxonomy" id="67258"/>
    <lineage>
        <taxon>Bacteria</taxon>
        <taxon>Bacillati</taxon>
        <taxon>Actinomycetota</taxon>
        <taxon>Actinomycetes</taxon>
        <taxon>Kitasatosporales</taxon>
        <taxon>Streptomycetaceae</taxon>
        <taxon>Streptomyces</taxon>
    </lineage>
</organism>
<protein>
    <submittedName>
        <fullName evidence="1">Histidine phosphatase family protein</fullName>
    </submittedName>
</protein>
<dbReference type="Pfam" id="PF00300">
    <property type="entry name" value="His_Phos_1"/>
    <property type="match status" value="1"/>
</dbReference>
<dbReference type="Proteomes" id="UP000253779">
    <property type="component" value="Chromosome"/>
</dbReference>
<accession>A0AAD0VIB2</accession>
<evidence type="ECO:0000313" key="2">
    <source>
        <dbReference type="Proteomes" id="UP000253779"/>
    </source>
</evidence>
<dbReference type="CDD" id="cd07067">
    <property type="entry name" value="HP_PGM_like"/>
    <property type="match status" value="1"/>
</dbReference>
<dbReference type="EMBL" id="CP030930">
    <property type="protein sequence ID" value="AXI75908.1"/>
    <property type="molecule type" value="Genomic_DNA"/>
</dbReference>
<dbReference type="Gene3D" id="3.40.50.1240">
    <property type="entry name" value="Phosphoglycerate mutase-like"/>
    <property type="match status" value="1"/>
</dbReference>
<dbReference type="AlphaFoldDB" id="A0AAD0VIB2"/>
<reference evidence="1 2" key="1">
    <citation type="submission" date="2018-07" db="EMBL/GenBank/DDBJ databases">
        <title>Complete genome sequence of soil actinomycete Streptomyces cavourensis tj430.</title>
        <authorList>
            <person name="Wang P."/>
            <person name="Huang Y."/>
        </authorList>
    </citation>
    <scope>NUCLEOTIDE SEQUENCE [LARGE SCALE GENOMIC DNA]</scope>
    <source>
        <strain evidence="1 2">TJ430</strain>
    </source>
</reference>
<dbReference type="GO" id="GO:0016791">
    <property type="term" value="F:phosphatase activity"/>
    <property type="evidence" value="ECO:0007669"/>
    <property type="project" value="TreeGrafter"/>
</dbReference>
<gene>
    <name evidence="1" type="ORF">DTW94_19320</name>
</gene>
<dbReference type="InterPro" id="IPR050275">
    <property type="entry name" value="PGM_Phosphatase"/>
</dbReference>
<evidence type="ECO:0000313" key="1">
    <source>
        <dbReference type="EMBL" id="AXI75908.1"/>
    </source>
</evidence>
<name>A0AAD0VIB2_9ACTN</name>
<proteinExistence type="predicted"/>
<dbReference type="InterPro" id="IPR013078">
    <property type="entry name" value="His_Pase_superF_clade-1"/>
</dbReference>
<dbReference type="SUPFAM" id="SSF53254">
    <property type="entry name" value="Phosphoglycerate mutase-like"/>
    <property type="match status" value="1"/>
</dbReference>
<dbReference type="InterPro" id="IPR029033">
    <property type="entry name" value="His_PPase_superfam"/>
</dbReference>